<dbReference type="Pfam" id="PF13715">
    <property type="entry name" value="CarbopepD_reg_2"/>
    <property type="match status" value="1"/>
</dbReference>
<keyword evidence="1" id="KW-0813">Transport</keyword>
<keyword evidence="2" id="KW-0798">TonB box</keyword>
<dbReference type="InterPro" id="IPR012910">
    <property type="entry name" value="Plug_dom"/>
</dbReference>
<dbReference type="AlphaFoldDB" id="A0A7K1T0K5"/>
<dbReference type="InterPro" id="IPR039426">
    <property type="entry name" value="TonB-dep_rcpt-like"/>
</dbReference>
<keyword evidence="1 2" id="KW-0472">Membrane</keyword>
<evidence type="ECO:0000256" key="1">
    <source>
        <dbReference type="PROSITE-ProRule" id="PRU01360"/>
    </source>
</evidence>
<protein>
    <submittedName>
        <fullName evidence="6">SusC/RagA family TonB-linked outer membrane protein</fullName>
    </submittedName>
</protein>
<dbReference type="Proteomes" id="UP000462014">
    <property type="component" value="Unassembled WGS sequence"/>
</dbReference>
<dbReference type="NCBIfam" id="TIGR04057">
    <property type="entry name" value="SusC_RagA_signa"/>
    <property type="match status" value="1"/>
</dbReference>
<dbReference type="SUPFAM" id="SSF56935">
    <property type="entry name" value="Porins"/>
    <property type="match status" value="1"/>
</dbReference>
<accession>A0A7K1T0K5</accession>
<feature type="domain" description="TonB-dependent receptor-like beta-barrel" evidence="4">
    <location>
        <begin position="437"/>
        <end position="894"/>
    </location>
</feature>
<dbReference type="Pfam" id="PF07715">
    <property type="entry name" value="Plug"/>
    <property type="match status" value="1"/>
</dbReference>
<dbReference type="Gene3D" id="2.170.130.10">
    <property type="entry name" value="TonB-dependent receptor, plug domain"/>
    <property type="match status" value="1"/>
</dbReference>
<dbReference type="NCBIfam" id="TIGR04056">
    <property type="entry name" value="OMP_RagA_SusC"/>
    <property type="match status" value="1"/>
</dbReference>
<reference evidence="6 7" key="1">
    <citation type="submission" date="2019-12" db="EMBL/GenBank/DDBJ databases">
        <title>Mucilaginibacter sp. HMF7410 genome sequencing and assembly.</title>
        <authorList>
            <person name="Kang H."/>
            <person name="Cha I."/>
            <person name="Kim H."/>
            <person name="Joh K."/>
        </authorList>
    </citation>
    <scope>NUCLEOTIDE SEQUENCE [LARGE SCALE GENOMIC DNA]</scope>
    <source>
        <strain evidence="6 7">HMF7410</strain>
    </source>
</reference>
<feature type="domain" description="TonB-dependent receptor plug" evidence="5">
    <location>
        <begin position="116"/>
        <end position="224"/>
    </location>
</feature>
<comment type="subcellular location">
    <subcellularLocation>
        <location evidence="1">Cell outer membrane</location>
        <topology evidence="1">Multi-pass membrane protein</topology>
    </subcellularLocation>
</comment>
<dbReference type="PROSITE" id="PS52016">
    <property type="entry name" value="TONB_DEPENDENT_REC_3"/>
    <property type="match status" value="1"/>
</dbReference>
<organism evidence="6 7">
    <name type="scientific">Mucilaginibacter arboris</name>
    <dbReference type="NCBI Taxonomy" id="2682090"/>
    <lineage>
        <taxon>Bacteria</taxon>
        <taxon>Pseudomonadati</taxon>
        <taxon>Bacteroidota</taxon>
        <taxon>Sphingobacteriia</taxon>
        <taxon>Sphingobacteriales</taxon>
        <taxon>Sphingobacteriaceae</taxon>
        <taxon>Mucilaginibacter</taxon>
    </lineage>
</organism>
<dbReference type="FunFam" id="2.60.40.1120:FF:000003">
    <property type="entry name" value="Outer membrane protein Omp121"/>
    <property type="match status" value="1"/>
</dbReference>
<proteinExistence type="inferred from homology"/>
<name>A0A7K1T0K5_9SPHI</name>
<evidence type="ECO:0000256" key="2">
    <source>
        <dbReference type="RuleBase" id="RU003357"/>
    </source>
</evidence>
<dbReference type="Pfam" id="PF00593">
    <property type="entry name" value="TonB_dep_Rec_b-barrel"/>
    <property type="match status" value="1"/>
</dbReference>
<dbReference type="InterPro" id="IPR000531">
    <property type="entry name" value="Beta-barrel_TonB"/>
</dbReference>
<keyword evidence="1" id="KW-0812">Transmembrane</keyword>
<evidence type="ECO:0000259" key="4">
    <source>
        <dbReference type="Pfam" id="PF00593"/>
    </source>
</evidence>
<comment type="similarity">
    <text evidence="1 2">Belongs to the TonB-dependent receptor family.</text>
</comment>
<evidence type="ECO:0000313" key="7">
    <source>
        <dbReference type="Proteomes" id="UP000462014"/>
    </source>
</evidence>
<sequence length="1037" mass="113224">MRKKFTLFILLLFVCYSMTMAQTNTIKGKVTDNTGQTLPGVTVKANGTTNTAVTDVNGNYTIKVPPNATLAFSYVGFATQNVPVGSQDIINVTLTTSPNNLNEVVVVGYGTQKKSLVTGSISSVTAQDLENQPINRVEQALQGRTSGLMIQQNSGQPGSASTVRIRGVSTFSNTGSNDPLWVIDGAIVDNGGIGFLNENDIQSIEVLKDAASTAIYGTRAANGVILVTTKKGKAGPIRVNYNGFYGTSAPAHKLDLLNAQQYIMIRNESAINAGKAAPFTNPSAYGNGTDWQSLIFNNDARRQEHNVSISGGSDRSTFFSSFGYITQDGIVASAISKWNRANIRLNSTYNITKFITIGENLGYSHSVSSSLGNTNSEFGGPLSDAINLDPLTPAVETDPAKIAASPYSTQPTAVKNSDGLPYGISNQVGQEIVNPLAYIQNRVGNYNWDHNIVGNVYATIEPIKNLKFNSNLSTKMAFYGTESYSPLYYLNSSNIGTRTNAHREMNQTLNHNFENTLSYNRSFGKHTASVLLGEGSYLDNNTRGTTIDFYNVIAQDFYQQNFNYKPVAGDIVGGAYDNTLHKLNSLFARLDYNYDEKYLLTGNIRRDGSSRFGDNYKYGTFPGLSIGWVPTREAFFPKTNAINNLKIRATYGVVGNDAIGDFQYVSTVGSGRNYTFGTNDASTIGWSPNAPSNPSLHWEQTKSTDIGFDAILLNDFTLTVNFYHKKTDGILYQPPIPGYLGYAAAPYRNLGSMENKGMEYELGYHKKIGEFDLGINANATFNKTTVLSIAPGQNFVENQAATFQNLGNITRSTVGGPYNAFYGYTMLGIFQTQAEVDSYTLNGTKIQPNAKPGDVKFADLNKDGKITADDRSNIGNPYPKLTYGLTFSLKYKNFDLVAFGNGQGGSQIFQGLHRLDITNANYSTSILDRWTPSNPSNTMPRVNDNDPNRNYLNFSKLYLESGNFFRLKTLQVGYTFPKAISGKVGLNTLRVFVLSENLATITKYDGYDPEAGGNVFGIDRGVYPQARSFMLGLNVGF</sequence>
<keyword evidence="7" id="KW-1185">Reference proteome</keyword>
<dbReference type="EMBL" id="WPIK01000014">
    <property type="protein sequence ID" value="MVN22800.1"/>
    <property type="molecule type" value="Genomic_DNA"/>
</dbReference>
<feature type="chain" id="PRO_5029868765" evidence="3">
    <location>
        <begin position="22"/>
        <end position="1037"/>
    </location>
</feature>
<dbReference type="GO" id="GO:0009279">
    <property type="term" value="C:cell outer membrane"/>
    <property type="evidence" value="ECO:0007669"/>
    <property type="project" value="UniProtKB-SubCell"/>
</dbReference>
<evidence type="ECO:0000256" key="3">
    <source>
        <dbReference type="SAM" id="SignalP"/>
    </source>
</evidence>
<dbReference type="InterPro" id="IPR008969">
    <property type="entry name" value="CarboxyPept-like_regulatory"/>
</dbReference>
<keyword evidence="1" id="KW-0998">Cell outer membrane</keyword>
<dbReference type="InterPro" id="IPR023996">
    <property type="entry name" value="TonB-dep_OMP_SusC/RagA"/>
</dbReference>
<comment type="caution">
    <text evidence="6">The sequence shown here is derived from an EMBL/GenBank/DDBJ whole genome shotgun (WGS) entry which is preliminary data.</text>
</comment>
<keyword evidence="3" id="KW-0732">Signal</keyword>
<dbReference type="InterPro" id="IPR037066">
    <property type="entry name" value="Plug_dom_sf"/>
</dbReference>
<dbReference type="Gene3D" id="2.60.40.1120">
    <property type="entry name" value="Carboxypeptidase-like, regulatory domain"/>
    <property type="match status" value="1"/>
</dbReference>
<feature type="signal peptide" evidence="3">
    <location>
        <begin position="1"/>
        <end position="21"/>
    </location>
</feature>
<evidence type="ECO:0000259" key="5">
    <source>
        <dbReference type="Pfam" id="PF07715"/>
    </source>
</evidence>
<evidence type="ECO:0000313" key="6">
    <source>
        <dbReference type="EMBL" id="MVN22800.1"/>
    </source>
</evidence>
<gene>
    <name evidence="6" type="ORF">GO621_14830</name>
</gene>
<keyword evidence="1" id="KW-1134">Transmembrane beta strand</keyword>
<dbReference type="InterPro" id="IPR023997">
    <property type="entry name" value="TonB-dep_OMP_SusC/RagA_CS"/>
</dbReference>
<dbReference type="SUPFAM" id="SSF49464">
    <property type="entry name" value="Carboxypeptidase regulatory domain-like"/>
    <property type="match status" value="1"/>
</dbReference>